<protein>
    <submittedName>
        <fullName evidence="2">Uncharacterized protein</fullName>
    </submittedName>
</protein>
<reference evidence="3" key="1">
    <citation type="submission" date="2017-11" db="EMBL/GenBank/DDBJ databases">
        <authorList>
            <person name="Kuznetsova I."/>
            <person name="Sazanova A."/>
            <person name="Chirak E."/>
            <person name="Safronova V."/>
            <person name="Willems A."/>
        </authorList>
    </citation>
    <scope>NUCLEOTIDE SEQUENCE [LARGE SCALE GENOMIC DNA]</scope>
    <source>
        <strain evidence="3">CCBAU 03422</strain>
    </source>
</reference>
<keyword evidence="1" id="KW-1133">Transmembrane helix</keyword>
<comment type="caution">
    <text evidence="2">The sequence shown here is derived from an EMBL/GenBank/DDBJ whole genome shotgun (WGS) entry which is preliminary data.</text>
</comment>
<keyword evidence="1" id="KW-0812">Transmembrane</keyword>
<feature type="transmembrane region" description="Helical" evidence="1">
    <location>
        <begin position="37"/>
        <end position="60"/>
    </location>
</feature>
<evidence type="ECO:0000313" key="2">
    <source>
        <dbReference type="EMBL" id="PSH57459.1"/>
    </source>
</evidence>
<accession>A0A2P7ATB2</accession>
<keyword evidence="1" id="KW-0472">Membrane</keyword>
<gene>
    <name evidence="2" type="ORF">CU103_28285</name>
</gene>
<dbReference type="EMBL" id="PGGM01000019">
    <property type="protein sequence ID" value="PSH57459.1"/>
    <property type="molecule type" value="Genomic_DNA"/>
</dbReference>
<dbReference type="Proteomes" id="UP000241764">
    <property type="component" value="Unassembled WGS sequence"/>
</dbReference>
<feature type="transmembrane region" description="Helical" evidence="1">
    <location>
        <begin position="12"/>
        <end position="31"/>
    </location>
</feature>
<evidence type="ECO:0000256" key="1">
    <source>
        <dbReference type="SAM" id="Phobius"/>
    </source>
</evidence>
<evidence type="ECO:0000313" key="3">
    <source>
        <dbReference type="Proteomes" id="UP000241764"/>
    </source>
</evidence>
<keyword evidence="3" id="KW-1185">Reference proteome</keyword>
<proteinExistence type="predicted"/>
<dbReference type="AlphaFoldDB" id="A0A2P7ATB2"/>
<organism evidence="2 3">
    <name type="scientific">Phyllobacterium sophorae</name>
    <dbReference type="NCBI Taxonomy" id="1520277"/>
    <lineage>
        <taxon>Bacteria</taxon>
        <taxon>Pseudomonadati</taxon>
        <taxon>Pseudomonadota</taxon>
        <taxon>Alphaproteobacteria</taxon>
        <taxon>Hyphomicrobiales</taxon>
        <taxon>Phyllobacteriaceae</taxon>
        <taxon>Phyllobacterium</taxon>
    </lineage>
</organism>
<sequence>MRKFSVTNSALWGLVIGALCMLAIIAFTGRARNVPMAGYLIDLLGGAVAGAGSFSLLAWIHNLIMRAK</sequence>
<dbReference type="OrthoDB" id="9910149at2"/>
<name>A0A2P7ATB2_9HYPH</name>